<dbReference type="STRING" id="1280948.HY36_04430"/>
<comment type="caution">
    <text evidence="1">The sequence shown here is derived from an EMBL/GenBank/DDBJ whole genome shotgun (WGS) entry which is preliminary data.</text>
</comment>
<evidence type="ECO:0000313" key="1">
    <source>
        <dbReference type="EMBL" id="KCZ61806.1"/>
    </source>
</evidence>
<dbReference type="PROSITE" id="PS51257">
    <property type="entry name" value="PROKAR_LIPOPROTEIN"/>
    <property type="match status" value="1"/>
</dbReference>
<organism evidence="1 2">
    <name type="scientific">Hyphomonas atlantica</name>
    <dbReference type="NCBI Taxonomy" id="1280948"/>
    <lineage>
        <taxon>Bacteria</taxon>
        <taxon>Pseudomonadati</taxon>
        <taxon>Pseudomonadota</taxon>
        <taxon>Alphaproteobacteria</taxon>
        <taxon>Hyphomonadales</taxon>
        <taxon>Hyphomonadaceae</taxon>
        <taxon>Hyphomonas</taxon>
    </lineage>
</organism>
<dbReference type="PATRIC" id="fig|1280948.3.peg.1717"/>
<dbReference type="AlphaFoldDB" id="A0A059E2B2"/>
<dbReference type="Proteomes" id="UP000024547">
    <property type="component" value="Unassembled WGS sequence"/>
</dbReference>
<accession>A0A059E2B2</accession>
<dbReference type="InterPro" id="IPR010281">
    <property type="entry name" value="DUF885"/>
</dbReference>
<reference evidence="1 2" key="1">
    <citation type="journal article" date="2014" name="Antonie Van Leeuwenhoek">
        <title>Hyphomonas beringensis sp. nov. and Hyphomonas chukchiensis sp. nov., isolated from surface seawater of the Bering Sea and Chukchi Sea.</title>
        <authorList>
            <person name="Li C."/>
            <person name="Lai Q."/>
            <person name="Li G."/>
            <person name="Dong C."/>
            <person name="Wang J."/>
            <person name="Liao Y."/>
            <person name="Shao Z."/>
        </authorList>
    </citation>
    <scope>NUCLEOTIDE SEQUENCE [LARGE SCALE GENOMIC DNA]</scope>
    <source>
        <strain evidence="1 2">22II1-22F38</strain>
    </source>
</reference>
<sequence length="642" mass="71895">MKIAEITVESEVFMRRTSTAIAALLLLGACQSEPSDTLPPPVAEMPPAPAIQDRAEIVAAESARLNQFFEDKFQATLSRNPMYQTYLGVKTDYDKWNDVSDENAVREMEIQRADMEEMKTLFDYDLLDDQAKLSWRLAEYELAQAEAAFPFRHHSYTFDQMRGVQSSIPAFLVNQHGVTSLSDAEAYVSRLEGISAYLDQHIENAEYSASLGIKPPAFAYAYVLNDSKGVITGYPFTSDVSDGSEDSPLMKDFRGKVTKLVEAETIGQSQADALLSDAVAALTSSVGPAYENVITVMEAHAETATTDDGAWKLPDGDAYYAMRLNQMTTTGMSAAEIHQLGLDEVARIHGEMRGIMAQVGYEGTLKEFFEFMRTDEQFYLPNTEEGREAYLSEARHQIELMKEDLPSVFNTFPKADMIVKAVEPFRQKSAGKAFYSRPAPDGSRPGTYYANLYRMQDMPTYQLQALAFHEGIPGHHMQIAIAQELEGIPSFRKYGGYTAFSEGWGLYSEYLPKEMGYYSDPYDDFGRLAMEIWRAARLVVDTGIHDKKWTREQAIQYLLDNTPNPEGDAKKAIERYIVMPGQATAYKIGMIKILELREAARAELGDAFDIAEFHDVVLKDGPVPLSILEENVKTWVASKQEA</sequence>
<dbReference type="PANTHER" id="PTHR33361">
    <property type="entry name" value="GLR0591 PROTEIN"/>
    <property type="match status" value="1"/>
</dbReference>
<protein>
    <recommendedName>
        <fullName evidence="3">DUF885 domain-containing protein</fullName>
    </recommendedName>
</protein>
<dbReference type="PANTHER" id="PTHR33361:SF16">
    <property type="entry name" value="DUF885 DOMAIN-CONTAINING PROTEIN"/>
    <property type="match status" value="1"/>
</dbReference>
<evidence type="ECO:0008006" key="3">
    <source>
        <dbReference type="Google" id="ProtNLM"/>
    </source>
</evidence>
<gene>
    <name evidence="1" type="ORF">HY36_04430</name>
</gene>
<dbReference type="eggNOG" id="COG4805">
    <property type="taxonomic scope" value="Bacteria"/>
</dbReference>
<evidence type="ECO:0000313" key="2">
    <source>
        <dbReference type="Proteomes" id="UP000024547"/>
    </source>
</evidence>
<keyword evidence="2" id="KW-1185">Reference proteome</keyword>
<dbReference type="EMBL" id="AWFH01000012">
    <property type="protein sequence ID" value="KCZ61806.1"/>
    <property type="molecule type" value="Genomic_DNA"/>
</dbReference>
<dbReference type="Pfam" id="PF05960">
    <property type="entry name" value="DUF885"/>
    <property type="match status" value="1"/>
</dbReference>
<proteinExistence type="predicted"/>
<name>A0A059E2B2_9PROT</name>